<reference evidence="1 2" key="1">
    <citation type="submission" date="2023-09" db="EMBL/GenBank/DDBJ databases">
        <authorList>
            <person name="Wang M."/>
        </authorList>
    </citation>
    <scope>NUCLEOTIDE SEQUENCE [LARGE SCALE GENOMIC DNA]</scope>
    <source>
        <strain evidence="1">GT-2023</strain>
        <tissue evidence="1">Liver</tissue>
    </source>
</reference>
<dbReference type="EMBL" id="JAYMGO010000001">
    <property type="protein sequence ID" value="KAL1282714.1"/>
    <property type="molecule type" value="Genomic_DNA"/>
</dbReference>
<evidence type="ECO:0000313" key="2">
    <source>
        <dbReference type="Proteomes" id="UP001558613"/>
    </source>
</evidence>
<accession>A0ABR3P0K6</accession>
<protein>
    <submittedName>
        <fullName evidence="1">Uncharacterized protein</fullName>
    </submittedName>
</protein>
<dbReference type="Proteomes" id="UP001558613">
    <property type="component" value="Unassembled WGS sequence"/>
</dbReference>
<name>A0ABR3P0K6_9TELE</name>
<proteinExistence type="predicted"/>
<organism evidence="1 2">
    <name type="scientific">Cirrhinus molitorella</name>
    <name type="common">mud carp</name>
    <dbReference type="NCBI Taxonomy" id="172907"/>
    <lineage>
        <taxon>Eukaryota</taxon>
        <taxon>Metazoa</taxon>
        <taxon>Chordata</taxon>
        <taxon>Craniata</taxon>
        <taxon>Vertebrata</taxon>
        <taxon>Euteleostomi</taxon>
        <taxon>Actinopterygii</taxon>
        <taxon>Neopterygii</taxon>
        <taxon>Teleostei</taxon>
        <taxon>Ostariophysi</taxon>
        <taxon>Cypriniformes</taxon>
        <taxon>Cyprinidae</taxon>
        <taxon>Labeoninae</taxon>
        <taxon>Labeonini</taxon>
        <taxon>Cirrhinus</taxon>
    </lineage>
</organism>
<comment type="caution">
    <text evidence="1">The sequence shown here is derived from an EMBL/GenBank/DDBJ whole genome shotgun (WGS) entry which is preliminary data.</text>
</comment>
<keyword evidence="2" id="KW-1185">Reference proteome</keyword>
<gene>
    <name evidence="1" type="ORF">QQF64_001517</name>
</gene>
<evidence type="ECO:0000313" key="1">
    <source>
        <dbReference type="EMBL" id="KAL1282714.1"/>
    </source>
</evidence>
<sequence length="109" mass="12552">MPLDYPPNIRFEKIVNFVVLKRLYYKSCNGARDTNSSSDSTCQEPPTIHHTLAPHAQQTRSYAREKELPKECWTCERTAMITAKWLFGSWTQPVVGRRGVSIRPCRCPP</sequence>